<evidence type="ECO:0000256" key="1">
    <source>
        <dbReference type="ARBA" id="ARBA00010641"/>
    </source>
</evidence>
<dbReference type="EMBL" id="SJPJ01000001">
    <property type="protein sequence ID" value="TWT82913.1"/>
    <property type="molecule type" value="Genomic_DNA"/>
</dbReference>
<dbReference type="InterPro" id="IPR013324">
    <property type="entry name" value="RNA_pol_sigma_r3/r4-like"/>
</dbReference>
<reference evidence="9 10" key="1">
    <citation type="submission" date="2019-02" db="EMBL/GenBank/DDBJ databases">
        <title>Deep-cultivation of Planctomycetes and their phenomic and genomic characterization uncovers novel biology.</title>
        <authorList>
            <person name="Wiegand S."/>
            <person name="Jogler M."/>
            <person name="Boedeker C."/>
            <person name="Pinto D."/>
            <person name="Vollmers J."/>
            <person name="Rivas-Marin E."/>
            <person name="Kohn T."/>
            <person name="Peeters S.H."/>
            <person name="Heuer A."/>
            <person name="Rast P."/>
            <person name="Oberbeckmann S."/>
            <person name="Bunk B."/>
            <person name="Jeske O."/>
            <person name="Meyerdierks A."/>
            <person name="Storesund J.E."/>
            <person name="Kallscheuer N."/>
            <person name="Luecker S."/>
            <person name="Lage O.M."/>
            <person name="Pohl T."/>
            <person name="Merkel B.J."/>
            <person name="Hornburger P."/>
            <person name="Mueller R.-W."/>
            <person name="Bruemmer F."/>
            <person name="Labrenz M."/>
            <person name="Spormann A.M."/>
            <person name="Op Den Camp H."/>
            <person name="Overmann J."/>
            <person name="Amann R."/>
            <person name="Jetten M.S.M."/>
            <person name="Mascher T."/>
            <person name="Medema M.H."/>
            <person name="Devos D.P."/>
            <person name="Kaster A.-K."/>
            <person name="Ovreas L."/>
            <person name="Rohde M."/>
            <person name="Galperin M.Y."/>
            <person name="Jogler C."/>
        </authorList>
    </citation>
    <scope>NUCLEOTIDE SEQUENCE [LARGE SCALE GENOMIC DNA]</scope>
    <source>
        <strain evidence="9 10">CA13</strain>
    </source>
</reference>
<keyword evidence="2" id="KW-0805">Transcription regulation</keyword>
<organism evidence="9 10">
    <name type="scientific">Novipirellula herctigrandis</name>
    <dbReference type="NCBI Taxonomy" id="2527986"/>
    <lineage>
        <taxon>Bacteria</taxon>
        <taxon>Pseudomonadati</taxon>
        <taxon>Planctomycetota</taxon>
        <taxon>Planctomycetia</taxon>
        <taxon>Pirellulales</taxon>
        <taxon>Pirellulaceae</taxon>
        <taxon>Novipirellula</taxon>
    </lineage>
</organism>
<dbReference type="SUPFAM" id="SSF88946">
    <property type="entry name" value="Sigma2 domain of RNA polymerase sigma factors"/>
    <property type="match status" value="1"/>
</dbReference>
<sequence length="190" mass="21395">MTIDPGKNPNETEAADDGAEGREPDNNWRDVFLDSEPGLRAFLGRRLGQHADAEDCLQVVFLKAVEQGQNIPVAARKAWLFRVASNQAARIWRDQSTTTRILEKHAESSAANETPDHLENLVAQETTRKLRQAIDQLPPSWQQVVRLRIHEGMTFQEIANHLQIPLGTALTQMRRALEQLAAKVTRDEDS</sequence>
<dbReference type="PANTHER" id="PTHR43133">
    <property type="entry name" value="RNA POLYMERASE ECF-TYPE SIGMA FACTO"/>
    <property type="match status" value="1"/>
</dbReference>
<proteinExistence type="inferred from homology"/>
<dbReference type="Pfam" id="PF04545">
    <property type="entry name" value="Sigma70_r4"/>
    <property type="match status" value="1"/>
</dbReference>
<evidence type="ECO:0000256" key="6">
    <source>
        <dbReference type="SAM" id="MobiDB-lite"/>
    </source>
</evidence>
<evidence type="ECO:0000313" key="9">
    <source>
        <dbReference type="EMBL" id="TWT82913.1"/>
    </source>
</evidence>
<dbReference type="Gene3D" id="1.10.10.10">
    <property type="entry name" value="Winged helix-like DNA-binding domain superfamily/Winged helix DNA-binding domain"/>
    <property type="match status" value="1"/>
</dbReference>
<comment type="similarity">
    <text evidence="1">Belongs to the sigma-70 factor family. ECF subfamily.</text>
</comment>
<dbReference type="GO" id="GO:0003677">
    <property type="term" value="F:DNA binding"/>
    <property type="evidence" value="ECO:0007669"/>
    <property type="project" value="UniProtKB-KW"/>
</dbReference>
<keyword evidence="3" id="KW-0731">Sigma factor</keyword>
<evidence type="ECO:0000256" key="4">
    <source>
        <dbReference type="ARBA" id="ARBA00023125"/>
    </source>
</evidence>
<comment type="caution">
    <text evidence="9">The sequence shown here is derived from an EMBL/GenBank/DDBJ whole genome shotgun (WGS) entry which is preliminary data.</text>
</comment>
<gene>
    <name evidence="9" type="primary">sigH_4</name>
    <name evidence="9" type="ORF">CA13_43760</name>
</gene>
<accession>A0A5C5Z8Q7</accession>
<dbReference type="GO" id="GO:0016987">
    <property type="term" value="F:sigma factor activity"/>
    <property type="evidence" value="ECO:0007669"/>
    <property type="project" value="UniProtKB-KW"/>
</dbReference>
<feature type="domain" description="RNA polymerase sigma-70 region 4" evidence="8">
    <location>
        <begin position="133"/>
        <end position="180"/>
    </location>
</feature>
<evidence type="ECO:0000256" key="5">
    <source>
        <dbReference type="ARBA" id="ARBA00023163"/>
    </source>
</evidence>
<dbReference type="InterPro" id="IPR039425">
    <property type="entry name" value="RNA_pol_sigma-70-like"/>
</dbReference>
<evidence type="ECO:0000259" key="8">
    <source>
        <dbReference type="Pfam" id="PF04545"/>
    </source>
</evidence>
<dbReference type="InterPro" id="IPR007627">
    <property type="entry name" value="RNA_pol_sigma70_r2"/>
</dbReference>
<feature type="domain" description="RNA polymerase sigma-70 region 2" evidence="7">
    <location>
        <begin position="37"/>
        <end position="96"/>
    </location>
</feature>
<protein>
    <submittedName>
        <fullName evidence="9">ECF RNA polymerase sigma factor SigH</fullName>
    </submittedName>
</protein>
<dbReference type="Gene3D" id="1.10.1740.10">
    <property type="match status" value="1"/>
</dbReference>
<evidence type="ECO:0000256" key="2">
    <source>
        <dbReference type="ARBA" id="ARBA00023015"/>
    </source>
</evidence>
<dbReference type="GO" id="GO:0006352">
    <property type="term" value="P:DNA-templated transcription initiation"/>
    <property type="evidence" value="ECO:0007669"/>
    <property type="project" value="InterPro"/>
</dbReference>
<dbReference type="CDD" id="cd06171">
    <property type="entry name" value="Sigma70_r4"/>
    <property type="match status" value="1"/>
</dbReference>
<keyword evidence="10" id="KW-1185">Reference proteome</keyword>
<dbReference type="RefSeq" id="WP_146399720.1">
    <property type="nucleotide sequence ID" value="NZ_SJPJ01000001.1"/>
</dbReference>
<dbReference type="PANTHER" id="PTHR43133:SF8">
    <property type="entry name" value="RNA POLYMERASE SIGMA FACTOR HI_1459-RELATED"/>
    <property type="match status" value="1"/>
</dbReference>
<dbReference type="NCBIfam" id="TIGR02937">
    <property type="entry name" value="sigma70-ECF"/>
    <property type="match status" value="1"/>
</dbReference>
<dbReference type="InterPro" id="IPR007630">
    <property type="entry name" value="RNA_pol_sigma70_r4"/>
</dbReference>
<keyword evidence="4" id="KW-0238">DNA-binding</keyword>
<dbReference type="OrthoDB" id="273051at2"/>
<feature type="compositionally biased region" description="Basic and acidic residues" evidence="6">
    <location>
        <begin position="19"/>
        <end position="28"/>
    </location>
</feature>
<dbReference type="InterPro" id="IPR013325">
    <property type="entry name" value="RNA_pol_sigma_r2"/>
</dbReference>
<dbReference type="InterPro" id="IPR014284">
    <property type="entry name" value="RNA_pol_sigma-70_dom"/>
</dbReference>
<dbReference type="AlphaFoldDB" id="A0A5C5Z8Q7"/>
<dbReference type="SUPFAM" id="SSF88659">
    <property type="entry name" value="Sigma3 and sigma4 domains of RNA polymerase sigma factors"/>
    <property type="match status" value="1"/>
</dbReference>
<evidence type="ECO:0000256" key="3">
    <source>
        <dbReference type="ARBA" id="ARBA00023082"/>
    </source>
</evidence>
<feature type="region of interest" description="Disordered" evidence="6">
    <location>
        <begin position="1"/>
        <end position="28"/>
    </location>
</feature>
<dbReference type="Proteomes" id="UP000315010">
    <property type="component" value="Unassembled WGS sequence"/>
</dbReference>
<name>A0A5C5Z8Q7_9BACT</name>
<dbReference type="InterPro" id="IPR036388">
    <property type="entry name" value="WH-like_DNA-bd_sf"/>
</dbReference>
<keyword evidence="5" id="KW-0804">Transcription</keyword>
<evidence type="ECO:0000313" key="10">
    <source>
        <dbReference type="Proteomes" id="UP000315010"/>
    </source>
</evidence>
<evidence type="ECO:0000259" key="7">
    <source>
        <dbReference type="Pfam" id="PF04542"/>
    </source>
</evidence>
<dbReference type="Pfam" id="PF04542">
    <property type="entry name" value="Sigma70_r2"/>
    <property type="match status" value="1"/>
</dbReference>